<gene>
    <name evidence="2" type="ORF">C451_19818</name>
</gene>
<dbReference type="AlphaFoldDB" id="M0MT25"/>
<comment type="caution">
    <text evidence="2">The sequence shown here is derived from an EMBL/GenBank/DDBJ whole genome shotgun (WGS) entry which is preliminary data.</text>
</comment>
<protein>
    <submittedName>
        <fullName evidence="2">Uncharacterized protein</fullName>
    </submittedName>
</protein>
<evidence type="ECO:0000313" key="3">
    <source>
        <dbReference type="Proteomes" id="UP000011680"/>
    </source>
</evidence>
<keyword evidence="1" id="KW-0472">Membrane</keyword>
<keyword evidence="1" id="KW-1133">Transmembrane helix</keyword>
<proteinExistence type="predicted"/>
<evidence type="ECO:0000256" key="1">
    <source>
        <dbReference type="SAM" id="Phobius"/>
    </source>
</evidence>
<feature type="transmembrane region" description="Helical" evidence="1">
    <location>
        <begin position="140"/>
        <end position="161"/>
    </location>
</feature>
<accession>M0MT25</accession>
<dbReference type="OrthoDB" id="214961at2157"/>
<evidence type="ECO:0000313" key="2">
    <source>
        <dbReference type="EMBL" id="EMA48892.1"/>
    </source>
</evidence>
<dbReference type="RefSeq" id="WP_007743352.1">
    <property type="nucleotide sequence ID" value="NZ_AOMF01000182.1"/>
</dbReference>
<name>M0MT25_9EURY</name>
<dbReference type="eggNOG" id="arCOG06152">
    <property type="taxonomic scope" value="Archaea"/>
</dbReference>
<feature type="transmembrane region" description="Helical" evidence="1">
    <location>
        <begin position="75"/>
        <end position="99"/>
    </location>
</feature>
<keyword evidence="1" id="KW-0812">Transmembrane</keyword>
<dbReference type="EMBL" id="AOMF01000182">
    <property type="protein sequence ID" value="EMA48892.1"/>
    <property type="molecule type" value="Genomic_DNA"/>
</dbReference>
<dbReference type="PATRIC" id="fig|1227457.3.peg.3874"/>
<sequence>MSASDRSGNDGAVWSQPRYSVAYREARAVLNAQQQRQNNLDDKALRTARLTTIVVGSIITAAKAFDIAVMEPLGYAGICLLVVSFGTALASFGMSSPILGPGSEGLRELVREEDVWERTFLAQLEAAVAINTSQLNRCSFLLLVSDGTLFVGVIASLSAVAL</sequence>
<keyword evidence="3" id="KW-1185">Reference proteome</keyword>
<organism evidence="2 3">
    <name type="scientific">Halococcus thailandensis JCM 13552</name>
    <dbReference type="NCBI Taxonomy" id="1227457"/>
    <lineage>
        <taxon>Archaea</taxon>
        <taxon>Methanobacteriati</taxon>
        <taxon>Methanobacteriota</taxon>
        <taxon>Stenosarchaea group</taxon>
        <taxon>Halobacteria</taxon>
        <taxon>Halobacteriales</taxon>
        <taxon>Halococcaceae</taxon>
        <taxon>Halococcus</taxon>
    </lineage>
</organism>
<reference evidence="2 3" key="1">
    <citation type="journal article" date="2014" name="PLoS Genet.">
        <title>Phylogenetically driven sequencing of extremely halophilic archaea reveals strategies for static and dynamic osmo-response.</title>
        <authorList>
            <person name="Becker E.A."/>
            <person name="Seitzer P.M."/>
            <person name="Tritt A."/>
            <person name="Larsen D."/>
            <person name="Krusor M."/>
            <person name="Yao A.I."/>
            <person name="Wu D."/>
            <person name="Madern D."/>
            <person name="Eisen J.A."/>
            <person name="Darling A.E."/>
            <person name="Facciotti M.T."/>
        </authorList>
    </citation>
    <scope>NUCLEOTIDE SEQUENCE [LARGE SCALE GENOMIC DNA]</scope>
    <source>
        <strain evidence="2 3">JCM 13552</strain>
    </source>
</reference>
<dbReference type="Proteomes" id="UP000011680">
    <property type="component" value="Unassembled WGS sequence"/>
</dbReference>